<dbReference type="PANTHER" id="PTHR43877:SF1">
    <property type="entry name" value="ACETYLTRANSFERASE"/>
    <property type="match status" value="1"/>
</dbReference>
<dbReference type="EMBL" id="CP158165">
    <property type="protein sequence ID" value="XBV22566.1"/>
    <property type="molecule type" value="Genomic_DNA"/>
</dbReference>
<dbReference type="SUPFAM" id="SSF55729">
    <property type="entry name" value="Acyl-CoA N-acyltransferases (Nat)"/>
    <property type="match status" value="1"/>
</dbReference>
<gene>
    <name evidence="4" type="ORF">ABN611_28880</name>
</gene>
<keyword evidence="1" id="KW-0808">Transferase</keyword>
<accession>A0AAU7T7H7</accession>
<keyword evidence="2" id="KW-0012">Acyltransferase</keyword>
<organism evidence="4">
    <name type="scientific">Kribbella sp. HUAS MG21</name>
    <dbReference type="NCBI Taxonomy" id="3160966"/>
    <lineage>
        <taxon>Bacteria</taxon>
        <taxon>Bacillati</taxon>
        <taxon>Actinomycetota</taxon>
        <taxon>Actinomycetes</taxon>
        <taxon>Propionibacteriales</taxon>
        <taxon>Kribbellaceae</taxon>
        <taxon>Kribbella</taxon>
    </lineage>
</organism>
<protein>
    <submittedName>
        <fullName evidence="4">GNAT family N-acetyltransferase</fullName>
    </submittedName>
</protein>
<reference evidence="4" key="1">
    <citation type="submission" date="2024-06" db="EMBL/GenBank/DDBJ databases">
        <title>Kribbella sp. strain HUAS MG21 genome sequences.</title>
        <authorList>
            <person name="Mo P."/>
        </authorList>
    </citation>
    <scope>NUCLEOTIDE SEQUENCE</scope>
    <source>
        <strain evidence="4">HUAS MG21</strain>
    </source>
</reference>
<dbReference type="Pfam" id="PF00583">
    <property type="entry name" value="Acetyltransf_1"/>
    <property type="match status" value="1"/>
</dbReference>
<dbReference type="InterPro" id="IPR050832">
    <property type="entry name" value="Bact_Acetyltransf"/>
</dbReference>
<dbReference type="RefSeq" id="WP_350275405.1">
    <property type="nucleotide sequence ID" value="NZ_CP158165.1"/>
</dbReference>
<evidence type="ECO:0000256" key="1">
    <source>
        <dbReference type="ARBA" id="ARBA00022679"/>
    </source>
</evidence>
<proteinExistence type="predicted"/>
<sequence>MNPSHSALGAVTINRVADNQWHAVENDLVVGRAHASRRLDGRTFLSIDTWRDDVFDQLAAALSADHTQPLFTIVDEADHDLTASWTRAGFTTWRREWEYAVPTEHTAATAPPGVTITAPDEAPLHELDRAIRNEIGSWQRMPAEVLPWQGGSHPIDPANYTVAINDGRYVGLVRVATRTRRPRIGLVAVLTAERRRGIARALLSHALDELRRAGFEAATAEVDETNTAATALLERLGARRTGSALELVHRPGKA</sequence>
<dbReference type="Gene3D" id="3.40.630.30">
    <property type="match status" value="1"/>
</dbReference>
<evidence type="ECO:0000313" key="4">
    <source>
        <dbReference type="EMBL" id="XBV22566.1"/>
    </source>
</evidence>
<name>A0AAU7T7H7_9ACTN</name>
<dbReference type="CDD" id="cd04301">
    <property type="entry name" value="NAT_SF"/>
    <property type="match status" value="1"/>
</dbReference>
<dbReference type="AlphaFoldDB" id="A0AAU7T7H7"/>
<feature type="domain" description="N-acetyltransferase" evidence="3">
    <location>
        <begin position="114"/>
        <end position="254"/>
    </location>
</feature>
<dbReference type="GO" id="GO:0016747">
    <property type="term" value="F:acyltransferase activity, transferring groups other than amino-acyl groups"/>
    <property type="evidence" value="ECO:0007669"/>
    <property type="project" value="InterPro"/>
</dbReference>
<dbReference type="PROSITE" id="PS51186">
    <property type="entry name" value="GNAT"/>
    <property type="match status" value="1"/>
</dbReference>
<evidence type="ECO:0000259" key="3">
    <source>
        <dbReference type="PROSITE" id="PS51186"/>
    </source>
</evidence>
<dbReference type="InterPro" id="IPR016181">
    <property type="entry name" value="Acyl_CoA_acyltransferase"/>
</dbReference>
<dbReference type="InterPro" id="IPR000182">
    <property type="entry name" value="GNAT_dom"/>
</dbReference>
<dbReference type="PANTHER" id="PTHR43877">
    <property type="entry name" value="AMINOALKYLPHOSPHONATE N-ACETYLTRANSFERASE-RELATED-RELATED"/>
    <property type="match status" value="1"/>
</dbReference>
<evidence type="ECO:0000256" key="2">
    <source>
        <dbReference type="ARBA" id="ARBA00023315"/>
    </source>
</evidence>